<dbReference type="EMBL" id="BTGU01015758">
    <property type="protein sequence ID" value="GMN73182.1"/>
    <property type="molecule type" value="Genomic_DNA"/>
</dbReference>
<dbReference type="SUPFAM" id="SSF52540">
    <property type="entry name" value="P-loop containing nucleoside triphosphate hydrolases"/>
    <property type="match status" value="1"/>
</dbReference>
<dbReference type="InterPro" id="IPR058922">
    <property type="entry name" value="WHD_DRP"/>
</dbReference>
<evidence type="ECO:0000259" key="3">
    <source>
        <dbReference type="Pfam" id="PF23559"/>
    </source>
</evidence>
<dbReference type="InterPro" id="IPR027417">
    <property type="entry name" value="P-loop_NTPase"/>
</dbReference>
<organism evidence="5 7">
    <name type="scientific">Ficus carica</name>
    <name type="common">Common fig</name>
    <dbReference type="NCBI Taxonomy" id="3494"/>
    <lineage>
        <taxon>Eukaryota</taxon>
        <taxon>Viridiplantae</taxon>
        <taxon>Streptophyta</taxon>
        <taxon>Embryophyta</taxon>
        <taxon>Tracheophyta</taxon>
        <taxon>Spermatophyta</taxon>
        <taxon>Magnoliopsida</taxon>
        <taxon>eudicotyledons</taxon>
        <taxon>Gunneridae</taxon>
        <taxon>Pentapetalae</taxon>
        <taxon>rosids</taxon>
        <taxon>fabids</taxon>
        <taxon>Rosales</taxon>
        <taxon>Moraceae</taxon>
        <taxon>Ficeae</taxon>
        <taxon>Ficus</taxon>
    </lineage>
</organism>
<feature type="domain" description="Disease resistance R13L4/SHOC-2-like LRR" evidence="4">
    <location>
        <begin position="245"/>
        <end position="577"/>
    </location>
</feature>
<dbReference type="Pfam" id="PF23598">
    <property type="entry name" value="LRR_14"/>
    <property type="match status" value="1"/>
</dbReference>
<dbReference type="Gene3D" id="3.80.10.10">
    <property type="entry name" value="Ribonuclease Inhibitor"/>
    <property type="match status" value="1"/>
</dbReference>
<dbReference type="PANTHER" id="PTHR23155">
    <property type="entry name" value="DISEASE RESISTANCE PROTEIN RP"/>
    <property type="match status" value="1"/>
</dbReference>
<dbReference type="GO" id="GO:0043531">
    <property type="term" value="F:ADP binding"/>
    <property type="evidence" value="ECO:0007669"/>
    <property type="project" value="InterPro"/>
</dbReference>
<evidence type="ECO:0000256" key="1">
    <source>
        <dbReference type="ARBA" id="ARBA00022737"/>
    </source>
</evidence>
<dbReference type="SUPFAM" id="SSF52058">
    <property type="entry name" value="L domain-like"/>
    <property type="match status" value="1"/>
</dbReference>
<proteinExistence type="predicted"/>
<dbReference type="PANTHER" id="PTHR23155:SF1193">
    <property type="entry name" value="DISEASE RESISTANCE PROTEIN RPP13-RELATED"/>
    <property type="match status" value="1"/>
</dbReference>
<protein>
    <recommendedName>
        <fullName evidence="8">NB-ARC domain-containing protein</fullName>
    </recommendedName>
</protein>
<evidence type="ECO:0000259" key="4">
    <source>
        <dbReference type="Pfam" id="PF23598"/>
    </source>
</evidence>
<keyword evidence="2" id="KW-0611">Plant defense</keyword>
<dbReference type="Gene3D" id="1.10.8.430">
    <property type="entry name" value="Helical domain of apoptotic protease-activating factors"/>
    <property type="match status" value="1"/>
</dbReference>
<dbReference type="InterPro" id="IPR032675">
    <property type="entry name" value="LRR_dom_sf"/>
</dbReference>
<name>A0AA88EE82_FICCA</name>
<dbReference type="EMBL" id="BTGU01015759">
    <property type="protein sequence ID" value="GMN73187.1"/>
    <property type="molecule type" value="Genomic_DNA"/>
</dbReference>
<sequence length="598" mass="69000">MFTTRFKDVALHADPRSSLHELSLLDDADSWELLSRKVSLEWNAVTSLPPWSEEIGKQILRKCGGLPLAIVALGGLLSRREPSYGEWLKVLQSVHWQLTQDHVQCADILALSYFDLPFYLKPCFLYFGLFPEDFEISASRLILLWVAEGFVQPRGQEPLEDVAEDYLEELVGRSMVQVATRKSNGRIKTCRVHDLLRELAITRAKEDRFLDIIHDETKISSMRTIARARRLAAHFNVPSSLNTGKLRTLLCFDLNEPIHIEAKRFKLLRVLDLEGAYIAKLDSAIGKLVHLRYLGLRGTWLKNLPSSVRYLYNLQTLDLRDTLINPFPPVISRLQHLRHLYFSEVQPMILIPPVTTNYLQNLQTLKGLYISDDSLSGKEHCLDIKLTELRELDFHGHLCTHQQHLEKWILNSKGLERLKLRARRTKVDDITTTAIPQWDFSSLTHLYKLHLSGFMPKMFDIQCFPTNLAELSLTGSLMMEDPLEKLEKLKSLRVLKLKQSAYVGKEMTCSSGGFPQLQFLKLSFMYSVEQWKIEEGAMCNLRRLEIVDCKRLKIIPRGLWPVPSLRELKMGFMPGDAQLKIQERQGENWYKIEQVLPI</sequence>
<dbReference type="GO" id="GO:0098542">
    <property type="term" value="P:defense response to other organism"/>
    <property type="evidence" value="ECO:0007669"/>
    <property type="project" value="TreeGrafter"/>
</dbReference>
<dbReference type="Gene3D" id="1.10.10.10">
    <property type="entry name" value="Winged helix-like DNA-binding domain superfamily/Winged helix DNA-binding domain"/>
    <property type="match status" value="1"/>
</dbReference>
<dbReference type="FunFam" id="1.10.10.10:FF:000322">
    <property type="entry name" value="Probable disease resistance protein At1g63360"/>
    <property type="match status" value="1"/>
</dbReference>
<dbReference type="InterPro" id="IPR044974">
    <property type="entry name" value="Disease_R_plants"/>
</dbReference>
<feature type="domain" description="Disease resistance protein winged helix" evidence="3">
    <location>
        <begin position="129"/>
        <end position="200"/>
    </location>
</feature>
<dbReference type="Pfam" id="PF23559">
    <property type="entry name" value="WHD_DRP"/>
    <property type="match status" value="1"/>
</dbReference>
<dbReference type="Proteomes" id="UP001187192">
    <property type="component" value="Unassembled WGS sequence"/>
</dbReference>
<dbReference type="InterPro" id="IPR036388">
    <property type="entry name" value="WH-like_DNA-bd_sf"/>
</dbReference>
<evidence type="ECO:0000313" key="6">
    <source>
        <dbReference type="EMBL" id="GMN73187.1"/>
    </source>
</evidence>
<accession>A0AA88EE82</accession>
<gene>
    <name evidence="5" type="ORF">TIFTF001_054832</name>
    <name evidence="6" type="ORF">TIFTF001_054833</name>
</gene>
<dbReference type="AlphaFoldDB" id="A0AA88EE82"/>
<evidence type="ECO:0008006" key="8">
    <source>
        <dbReference type="Google" id="ProtNLM"/>
    </source>
</evidence>
<keyword evidence="1" id="KW-0677">Repeat</keyword>
<evidence type="ECO:0000256" key="2">
    <source>
        <dbReference type="ARBA" id="ARBA00022821"/>
    </source>
</evidence>
<evidence type="ECO:0000313" key="5">
    <source>
        <dbReference type="EMBL" id="GMN73182.1"/>
    </source>
</evidence>
<comment type="caution">
    <text evidence="5">The sequence shown here is derived from an EMBL/GenBank/DDBJ whole genome shotgun (WGS) entry which is preliminary data.</text>
</comment>
<keyword evidence="7" id="KW-1185">Reference proteome</keyword>
<dbReference type="InterPro" id="IPR042197">
    <property type="entry name" value="Apaf_helical"/>
</dbReference>
<evidence type="ECO:0000313" key="7">
    <source>
        <dbReference type="Proteomes" id="UP001187192"/>
    </source>
</evidence>
<reference evidence="5" key="1">
    <citation type="submission" date="2023-07" db="EMBL/GenBank/DDBJ databases">
        <title>draft genome sequence of fig (Ficus carica).</title>
        <authorList>
            <person name="Takahashi T."/>
            <person name="Nishimura K."/>
        </authorList>
    </citation>
    <scope>NUCLEOTIDE SEQUENCE</scope>
</reference>
<dbReference type="InterPro" id="IPR055414">
    <property type="entry name" value="LRR_R13L4/SHOC2-like"/>
</dbReference>